<sequence>MKEKKFSAKNILHVVEQLTEEQEEDSEGNTCKFANNITETTDNIICKPSTSNLSQSQQSSLDRASQSSANSSLQIHQPLPFTAESLATSALNHITVNLNCSERSSTPESRTPQSPLSVDSQSSHTPRGKSPIVQFTSFGTGEFRSPSKIPYSLASFPTGLKNRNEAGKLTCPTPGCDGSGHQTGLYTHHRSLSGCPRRPDKSTIQ</sequence>
<dbReference type="GO" id="GO:0008270">
    <property type="term" value="F:zinc ion binding"/>
    <property type="evidence" value="ECO:0007669"/>
    <property type="project" value="UniProtKB-KW"/>
</dbReference>
<dbReference type="EMBL" id="UPTC01004626">
    <property type="protein sequence ID" value="VBB35016.1"/>
    <property type="molecule type" value="Genomic_DNA"/>
</dbReference>
<evidence type="ECO:0000256" key="2">
    <source>
        <dbReference type="ARBA" id="ARBA00010194"/>
    </source>
</evidence>
<keyword evidence="4" id="KW-0677">Repeat</keyword>
<proteinExistence type="inferred from homology"/>
<feature type="region of interest" description="Disordered" evidence="10">
    <location>
        <begin position="101"/>
        <end position="132"/>
    </location>
</feature>
<dbReference type="GO" id="GO:0000981">
    <property type="term" value="F:DNA-binding transcription factor activity, RNA polymerase II-specific"/>
    <property type="evidence" value="ECO:0007669"/>
    <property type="project" value="TreeGrafter"/>
</dbReference>
<reference evidence="11 12" key="1">
    <citation type="submission" date="2018-08" db="EMBL/GenBank/DDBJ databases">
        <authorList>
            <person name="Laetsch R D."/>
            <person name="Stevens L."/>
            <person name="Kumar S."/>
            <person name="Blaxter L. M."/>
        </authorList>
    </citation>
    <scope>NUCLEOTIDE SEQUENCE [LARGE SCALE GENOMIC DNA]</scope>
</reference>
<evidence type="ECO:0008006" key="13">
    <source>
        <dbReference type="Google" id="ProtNLM"/>
    </source>
</evidence>
<keyword evidence="5" id="KW-0863">Zinc-finger</keyword>
<protein>
    <recommendedName>
        <fullName evidence="13">Myelin transcription factor 1 domain-containing protein</fullName>
    </recommendedName>
</protein>
<dbReference type="GO" id="GO:0005634">
    <property type="term" value="C:nucleus"/>
    <property type="evidence" value="ECO:0007669"/>
    <property type="project" value="UniProtKB-SubCell"/>
</dbReference>
<feature type="region of interest" description="Disordered" evidence="10">
    <location>
        <begin position="48"/>
        <end position="72"/>
    </location>
</feature>
<dbReference type="Proteomes" id="UP000276991">
    <property type="component" value="Unassembled WGS sequence"/>
</dbReference>
<evidence type="ECO:0000256" key="8">
    <source>
        <dbReference type="ARBA" id="ARBA00023163"/>
    </source>
</evidence>
<dbReference type="STRING" id="6277.A0A498SY85"/>
<gene>
    <name evidence="11" type="ORF">NAV_LOCUS9807</name>
</gene>
<dbReference type="InterPro" id="IPR036060">
    <property type="entry name" value="Znf_C2H2C_sf"/>
</dbReference>
<name>A0A498SY85_ACAVI</name>
<evidence type="ECO:0000256" key="7">
    <source>
        <dbReference type="ARBA" id="ARBA00023015"/>
    </source>
</evidence>
<comment type="subcellular location">
    <subcellularLocation>
        <location evidence="1">Nucleus</location>
    </subcellularLocation>
</comment>
<dbReference type="PROSITE" id="PS51802">
    <property type="entry name" value="ZF_CCHHC"/>
    <property type="match status" value="1"/>
</dbReference>
<keyword evidence="9" id="KW-0539">Nucleus</keyword>
<organism evidence="11 12">
    <name type="scientific">Acanthocheilonema viteae</name>
    <name type="common">Filarial nematode worm</name>
    <name type="synonym">Dipetalonema viteae</name>
    <dbReference type="NCBI Taxonomy" id="6277"/>
    <lineage>
        <taxon>Eukaryota</taxon>
        <taxon>Metazoa</taxon>
        <taxon>Ecdysozoa</taxon>
        <taxon>Nematoda</taxon>
        <taxon>Chromadorea</taxon>
        <taxon>Rhabditida</taxon>
        <taxon>Spirurina</taxon>
        <taxon>Spiruromorpha</taxon>
        <taxon>Filarioidea</taxon>
        <taxon>Onchocercidae</taxon>
        <taxon>Acanthocheilonema</taxon>
    </lineage>
</organism>
<evidence type="ECO:0000256" key="3">
    <source>
        <dbReference type="ARBA" id="ARBA00022723"/>
    </source>
</evidence>
<keyword evidence="8" id="KW-0804">Transcription</keyword>
<dbReference type="GO" id="GO:0000978">
    <property type="term" value="F:RNA polymerase II cis-regulatory region sequence-specific DNA binding"/>
    <property type="evidence" value="ECO:0007669"/>
    <property type="project" value="TreeGrafter"/>
</dbReference>
<dbReference type="PANTHER" id="PTHR10816">
    <property type="entry name" value="MYELIN TRANSCRIPTION FACTOR 1-RELATED"/>
    <property type="match status" value="1"/>
</dbReference>
<evidence type="ECO:0000313" key="11">
    <source>
        <dbReference type="EMBL" id="VBB35016.1"/>
    </source>
</evidence>
<comment type="similarity">
    <text evidence="2">Belongs to the MYT1 family.</text>
</comment>
<evidence type="ECO:0000256" key="5">
    <source>
        <dbReference type="ARBA" id="ARBA00022771"/>
    </source>
</evidence>
<evidence type="ECO:0000256" key="9">
    <source>
        <dbReference type="ARBA" id="ARBA00023242"/>
    </source>
</evidence>
<feature type="compositionally biased region" description="Low complexity" evidence="10">
    <location>
        <begin position="49"/>
        <end position="72"/>
    </location>
</feature>
<dbReference type="InterPro" id="IPR002515">
    <property type="entry name" value="Znf_C2H2C"/>
</dbReference>
<dbReference type="PANTHER" id="PTHR10816:SF15">
    <property type="entry name" value="MYELIN TRANSCRIPTION FACTOR 1-LIKE PROTEIN"/>
    <property type="match status" value="1"/>
</dbReference>
<feature type="compositionally biased region" description="Polar residues" evidence="10">
    <location>
        <begin position="101"/>
        <end position="125"/>
    </location>
</feature>
<dbReference type="Pfam" id="PF01530">
    <property type="entry name" value="zf-C2HC"/>
    <property type="match status" value="1"/>
</dbReference>
<evidence type="ECO:0000256" key="6">
    <source>
        <dbReference type="ARBA" id="ARBA00022833"/>
    </source>
</evidence>
<dbReference type="OrthoDB" id="5864060at2759"/>
<keyword evidence="3" id="KW-0479">Metal-binding</keyword>
<dbReference type="AlphaFoldDB" id="A0A498SY85"/>
<accession>A0A498SY85</accession>
<dbReference type="GO" id="GO:0007399">
    <property type="term" value="P:nervous system development"/>
    <property type="evidence" value="ECO:0007669"/>
    <property type="project" value="UniProtKB-KW"/>
</dbReference>
<evidence type="ECO:0000256" key="10">
    <source>
        <dbReference type="SAM" id="MobiDB-lite"/>
    </source>
</evidence>
<keyword evidence="6" id="KW-0862">Zinc</keyword>
<dbReference type="FunFam" id="4.10.320.30:FF:000001">
    <property type="entry name" value="Myelin transcription factor 1-like, a"/>
    <property type="match status" value="1"/>
</dbReference>
<keyword evidence="7" id="KW-0805">Transcription regulation</keyword>
<dbReference type="Gene3D" id="4.10.320.30">
    <property type="match status" value="1"/>
</dbReference>
<evidence type="ECO:0000256" key="4">
    <source>
        <dbReference type="ARBA" id="ARBA00022737"/>
    </source>
</evidence>
<dbReference type="SUPFAM" id="SSF103637">
    <property type="entry name" value="CCHHC domain"/>
    <property type="match status" value="1"/>
</dbReference>
<feature type="non-terminal residue" evidence="11">
    <location>
        <position position="205"/>
    </location>
</feature>
<evidence type="ECO:0000256" key="1">
    <source>
        <dbReference type="ARBA" id="ARBA00004123"/>
    </source>
</evidence>
<keyword evidence="12" id="KW-1185">Reference proteome</keyword>
<evidence type="ECO:0000313" key="12">
    <source>
        <dbReference type="Proteomes" id="UP000276991"/>
    </source>
</evidence>